<dbReference type="AlphaFoldDB" id="Q8NNW1"/>
<keyword evidence="10" id="KW-1185">Reference proteome</keyword>
<dbReference type="PANTHER" id="PTHR30269:SF0">
    <property type="entry name" value="MEMBRANE TRANSPORTER PROTEIN YFCA-RELATED"/>
    <property type="match status" value="1"/>
</dbReference>
<dbReference type="Proteomes" id="UP000000582">
    <property type="component" value="Chromosome"/>
</dbReference>
<feature type="transmembrane region" description="Helical" evidence="8">
    <location>
        <begin position="228"/>
        <end position="246"/>
    </location>
</feature>
<dbReference type="eggNOG" id="COG0730">
    <property type="taxonomic scope" value="Bacteria"/>
</dbReference>
<dbReference type="InterPro" id="IPR002781">
    <property type="entry name" value="TM_pro_TauE-like"/>
</dbReference>
<keyword evidence="4 8" id="KW-1003">Cell membrane</keyword>
<feature type="transmembrane region" description="Helical" evidence="8">
    <location>
        <begin position="258"/>
        <end position="276"/>
    </location>
</feature>
<organism evidence="9 10">
    <name type="scientific">Corynebacterium glutamicum (strain ATCC 13032 / DSM 20300 / JCM 1318 / BCRC 11384 / CCUG 27702 / LMG 3730 / NBRC 12168 / NCIMB 10025 / NRRL B-2784 / 534)</name>
    <dbReference type="NCBI Taxonomy" id="196627"/>
    <lineage>
        <taxon>Bacteria</taxon>
        <taxon>Bacillati</taxon>
        <taxon>Actinomycetota</taxon>
        <taxon>Actinomycetes</taxon>
        <taxon>Mycobacteriales</taxon>
        <taxon>Corynebacteriaceae</taxon>
        <taxon>Corynebacterium</taxon>
    </lineage>
</organism>
<evidence type="ECO:0000256" key="4">
    <source>
        <dbReference type="ARBA" id="ARBA00022475"/>
    </source>
</evidence>
<dbReference type="KEGG" id="cgl:Cgl2069"/>
<feature type="transmembrane region" description="Helical" evidence="8">
    <location>
        <begin position="116"/>
        <end position="134"/>
    </location>
</feature>
<keyword evidence="5 8" id="KW-0812">Transmembrane</keyword>
<comment type="subcellular location">
    <subcellularLocation>
        <location evidence="1 8">Cell membrane</location>
        <topology evidence="1 8">Multi-pass membrane protein</topology>
    </subcellularLocation>
</comment>
<evidence type="ECO:0000313" key="10">
    <source>
        <dbReference type="Proteomes" id="UP000000582"/>
    </source>
</evidence>
<evidence type="ECO:0000313" key="9">
    <source>
        <dbReference type="EMBL" id="BAB99462.1"/>
    </source>
</evidence>
<dbReference type="EMBL" id="BA000036">
    <property type="protein sequence ID" value="BAB99462.1"/>
    <property type="molecule type" value="Genomic_DNA"/>
</dbReference>
<proteinExistence type="inferred from homology"/>
<evidence type="ECO:0000256" key="5">
    <source>
        <dbReference type="ARBA" id="ARBA00022692"/>
    </source>
</evidence>
<dbReference type="Pfam" id="PF01925">
    <property type="entry name" value="TauE"/>
    <property type="match status" value="1"/>
</dbReference>
<keyword evidence="3" id="KW-0813">Transport</keyword>
<keyword evidence="7 8" id="KW-0472">Membrane</keyword>
<feature type="transmembrane region" description="Helical" evidence="8">
    <location>
        <begin position="89"/>
        <end position="110"/>
    </location>
</feature>
<dbReference type="OrthoDB" id="3782574at2"/>
<comment type="similarity">
    <text evidence="2 8">Belongs to the 4-toluene sulfonate uptake permease (TSUP) (TC 2.A.102) family.</text>
</comment>
<evidence type="ECO:0000256" key="2">
    <source>
        <dbReference type="ARBA" id="ARBA00009142"/>
    </source>
</evidence>
<dbReference type="PANTHER" id="PTHR30269">
    <property type="entry name" value="TRANSMEMBRANE PROTEIN YFCA"/>
    <property type="match status" value="1"/>
</dbReference>
<protein>
    <recommendedName>
        <fullName evidence="8">Probable membrane transporter protein</fullName>
    </recommendedName>
</protein>
<evidence type="ECO:0000256" key="6">
    <source>
        <dbReference type="ARBA" id="ARBA00022989"/>
    </source>
</evidence>
<feature type="transmembrane region" description="Helical" evidence="8">
    <location>
        <begin position="155"/>
        <end position="174"/>
    </location>
</feature>
<dbReference type="InterPro" id="IPR052017">
    <property type="entry name" value="TSUP"/>
</dbReference>
<evidence type="ECO:0000256" key="8">
    <source>
        <dbReference type="RuleBase" id="RU363041"/>
    </source>
</evidence>
<gene>
    <name evidence="9" type="ordered locus">Cgl2069</name>
</gene>
<feature type="transmembrane region" description="Helical" evidence="8">
    <location>
        <begin position="21"/>
        <end position="52"/>
    </location>
</feature>
<dbReference type="HOGENOM" id="CLU_045498_7_0_11"/>
<evidence type="ECO:0000256" key="3">
    <source>
        <dbReference type="ARBA" id="ARBA00022448"/>
    </source>
</evidence>
<keyword evidence="6 8" id="KW-1133">Transmembrane helix</keyword>
<evidence type="ECO:0000256" key="7">
    <source>
        <dbReference type="ARBA" id="ARBA00023136"/>
    </source>
</evidence>
<name>Q8NNW1_CORGL</name>
<dbReference type="STRING" id="196627.cg2269"/>
<reference evidence="10" key="1">
    <citation type="journal article" date="2003" name="Appl. Microbiol. Biotechnol.">
        <title>The Corynebacterium glutamicum genome: features and impacts on biotechnological processes.</title>
        <authorList>
            <person name="Ikeda M."/>
            <person name="Nakagawa S."/>
        </authorList>
    </citation>
    <scope>NUCLEOTIDE SEQUENCE [LARGE SCALE GENOMIC DNA]</scope>
    <source>
        <strain evidence="10">ATCC 13032 / DSM 20300 / BCRC 11384 / JCM 1318 / LMG 3730 / NCIMB 10025</strain>
    </source>
</reference>
<dbReference type="GO" id="GO:0005886">
    <property type="term" value="C:plasma membrane"/>
    <property type="evidence" value="ECO:0007669"/>
    <property type="project" value="UniProtKB-SubCell"/>
</dbReference>
<accession>Q8NNW1</accession>
<sequence length="277" mass="28824">MCRNSEADMSIEWLQIVELGAIFGAGFLAGSINVIVGAGTLVSFPILVFLGLPPLTATIANTIGIVPGSISGVVAYRRELHAHVKTIRFLLPASILGGITGASLLLHFSADVFTAVIPWLIGFGTLLVIAGPSIKKHVGAHTSGGISAGFRQLPFPSRTTFIVSVCGALLLGMYGGYFSAAQGILLIALLGITSTLQMQELNAIKNLTVAAVNLIAASVFIIISPELISWPTVALIALGSALGGYIGGRYARRLRPSVFRAFVVIVGITTVIVMTIG</sequence>
<dbReference type="PATRIC" id="fig|196627.13.peg.2006"/>
<dbReference type="BioCyc" id="CORYNE:G18NG-11661-MONOMER"/>
<feature type="transmembrane region" description="Helical" evidence="8">
    <location>
        <begin position="203"/>
        <end position="222"/>
    </location>
</feature>
<evidence type="ECO:0000256" key="1">
    <source>
        <dbReference type="ARBA" id="ARBA00004651"/>
    </source>
</evidence>